<feature type="domain" description="Methanogenesis regulatory protein FilR1 middle" evidence="1">
    <location>
        <begin position="123"/>
        <end position="254"/>
    </location>
</feature>
<dbReference type="InterPro" id="IPR036390">
    <property type="entry name" value="WH_DNA-bd_sf"/>
</dbReference>
<evidence type="ECO:0000313" key="4">
    <source>
        <dbReference type="Proteomes" id="UP000595001"/>
    </source>
</evidence>
<dbReference type="InterPro" id="IPR036388">
    <property type="entry name" value="WH-like_DNA-bd_sf"/>
</dbReference>
<dbReference type="EMBL" id="CP065856">
    <property type="protein sequence ID" value="QPV63019.1"/>
    <property type="molecule type" value="Genomic_DNA"/>
</dbReference>
<dbReference type="Proteomes" id="UP000595001">
    <property type="component" value="Chromosome"/>
</dbReference>
<dbReference type="Gene3D" id="1.10.10.10">
    <property type="entry name" value="Winged helix-like DNA-binding domain superfamily/Winged helix DNA-binding domain"/>
    <property type="match status" value="1"/>
</dbReference>
<dbReference type="Pfam" id="PF25213">
    <property type="entry name" value="HVO_A0261_N"/>
    <property type="match status" value="1"/>
</dbReference>
<proteinExistence type="predicted"/>
<sequence length="281" mass="31849">MDSAIQAIEFLARSEHRVAALEALSEEPRDRRDLRDATGASDPTIGRVIRDLEDRSWLAREGARYELTPLGAYVTDRFFELREGMRTGERLREVWRWLPREMEGFAVEHYEDAVVAYPGPNYPYAPVERVTHLLESTASIRGLGTTLYKSGNLDVFCRRVIEGMETEYVYSPPVLRAIVDWNPELTARALGCDNCTVFLHDALPDDSRCGLNVMDDCIGICGHDPETAQLEAVIDTRSPEAREWAEDVYARCRSEARQFDVGELAPDASRSPEGRLRVEPR</sequence>
<dbReference type="RefSeq" id="WP_198061813.1">
    <property type="nucleotide sequence ID" value="NZ_CP065856.1"/>
</dbReference>
<dbReference type="InterPro" id="IPR057527">
    <property type="entry name" value="HVO_A0261-like_N"/>
</dbReference>
<evidence type="ECO:0000313" key="3">
    <source>
        <dbReference type="EMBL" id="QPV63019.1"/>
    </source>
</evidence>
<organism evidence="3 4">
    <name type="scientific">Halosimplex litoreum</name>
    <dbReference type="NCBI Taxonomy" id="1198301"/>
    <lineage>
        <taxon>Archaea</taxon>
        <taxon>Methanobacteriati</taxon>
        <taxon>Methanobacteriota</taxon>
        <taxon>Stenosarchaea group</taxon>
        <taxon>Halobacteria</taxon>
        <taxon>Halobacteriales</taxon>
        <taxon>Haloarculaceae</taxon>
        <taxon>Halosimplex</taxon>
    </lineage>
</organism>
<protein>
    <submittedName>
        <fullName evidence="3">Transcriptional regulator</fullName>
    </submittedName>
</protein>
<dbReference type="Pfam" id="PF08350">
    <property type="entry name" value="FilR1_middle"/>
    <property type="match status" value="1"/>
</dbReference>
<name>A0A7T3FYB7_9EURY</name>
<dbReference type="KEGG" id="hlt:I7X12_20285"/>
<evidence type="ECO:0000259" key="1">
    <source>
        <dbReference type="Pfam" id="PF08350"/>
    </source>
</evidence>
<dbReference type="SUPFAM" id="SSF46785">
    <property type="entry name" value="Winged helix' DNA-binding domain"/>
    <property type="match status" value="1"/>
</dbReference>
<feature type="domain" description="HVO-A0261-like N-terminal" evidence="2">
    <location>
        <begin position="7"/>
        <end position="89"/>
    </location>
</feature>
<accession>A0A7T3FYB7</accession>
<gene>
    <name evidence="3" type="ORF">I7X12_20285</name>
</gene>
<reference evidence="3 4" key="1">
    <citation type="submission" date="2020-12" db="EMBL/GenBank/DDBJ databases">
        <title>Halosimplex halophilum sp. nov. and Halosimplex salinum sp. nov., two new members of the genus Halosimplex.</title>
        <authorList>
            <person name="Cui H.L."/>
        </authorList>
    </citation>
    <scope>NUCLEOTIDE SEQUENCE [LARGE SCALE GENOMIC DNA]</scope>
    <source>
        <strain evidence="3 4">YGH94</strain>
    </source>
</reference>
<dbReference type="GeneID" id="60590884"/>
<evidence type="ECO:0000259" key="2">
    <source>
        <dbReference type="Pfam" id="PF25213"/>
    </source>
</evidence>
<keyword evidence="4" id="KW-1185">Reference proteome</keyword>
<dbReference type="InterPro" id="IPR013561">
    <property type="entry name" value="FilR1_middle_dom"/>
</dbReference>
<dbReference type="AlphaFoldDB" id="A0A7T3FYB7"/>
<dbReference type="OrthoDB" id="330490at2157"/>